<dbReference type="SUPFAM" id="SSF52091">
    <property type="entry name" value="SpoIIaa-like"/>
    <property type="match status" value="1"/>
</dbReference>
<dbReference type="PROSITE" id="PS50801">
    <property type="entry name" value="STAS"/>
    <property type="match status" value="1"/>
</dbReference>
<protein>
    <submittedName>
        <fullName evidence="4">Putative anti-anti-sigma regulatory factor</fullName>
    </submittedName>
</protein>
<dbReference type="Pfam" id="PF14361">
    <property type="entry name" value="RsbRD_N"/>
    <property type="match status" value="1"/>
</dbReference>
<gene>
    <name evidence="4" type="ORF">SI859A1_03386</name>
</gene>
<comment type="caution">
    <text evidence="4">The sequence shown here is derived from an EMBL/GenBank/DDBJ whole genome shotgun (WGS) entry which is preliminary data.</text>
</comment>
<dbReference type="CDD" id="cd07041">
    <property type="entry name" value="STAS_RsbR_RsbS_like"/>
    <property type="match status" value="1"/>
</dbReference>
<dbReference type="InterPro" id="IPR051932">
    <property type="entry name" value="Bact_StressResp_Reg"/>
</dbReference>
<dbReference type="OrthoDB" id="7352262at2"/>
<dbReference type="AlphaFoldDB" id="Q1YEZ5"/>
<dbReference type="BioCyc" id="AURANTIMONAS:SI859A1_03386-MONOMER"/>
<feature type="domain" description="STAS" evidence="3">
    <location>
        <begin position="165"/>
        <end position="276"/>
    </location>
</feature>
<keyword evidence="5" id="KW-1185">Reference proteome</keyword>
<keyword evidence="1" id="KW-0597">Phosphoprotein</keyword>
<evidence type="ECO:0000256" key="2">
    <source>
        <dbReference type="SAM" id="MobiDB-lite"/>
    </source>
</evidence>
<dbReference type="InterPro" id="IPR036513">
    <property type="entry name" value="STAS_dom_sf"/>
</dbReference>
<evidence type="ECO:0000313" key="4">
    <source>
        <dbReference type="EMBL" id="EAS48750.1"/>
    </source>
</evidence>
<evidence type="ECO:0000259" key="3">
    <source>
        <dbReference type="PROSITE" id="PS50801"/>
    </source>
</evidence>
<dbReference type="PANTHER" id="PTHR33745">
    <property type="entry name" value="RSBT ANTAGONIST PROTEIN RSBS-RELATED"/>
    <property type="match status" value="1"/>
</dbReference>
<reference evidence="4 5" key="1">
    <citation type="journal article" date="2008" name="Appl. Environ. Microbiol.">
        <title>Genomic insights into Mn(II) oxidation by the marine alphaproteobacterium Aurantimonas sp. strain SI85-9A1.</title>
        <authorList>
            <person name="Dick G.J."/>
            <person name="Podell S."/>
            <person name="Johnson H.A."/>
            <person name="Rivera-Espinoza Y."/>
            <person name="Bernier-Latmani R."/>
            <person name="McCarthy J.K."/>
            <person name="Torpey J.W."/>
            <person name="Clement B.G."/>
            <person name="Gaasterland T."/>
            <person name="Tebo B.M."/>
        </authorList>
    </citation>
    <scope>NUCLEOTIDE SEQUENCE [LARGE SCALE GENOMIC DNA]</scope>
    <source>
        <strain evidence="4 5">SI85-9A1</strain>
    </source>
</reference>
<dbReference type="PANTHER" id="PTHR33745:SF3">
    <property type="entry name" value="RSBT CO-ANTAGONIST PROTEIN RSBRC"/>
    <property type="match status" value="1"/>
</dbReference>
<dbReference type="HOGENOM" id="CLU_026775_0_0_5"/>
<name>Q1YEZ5_AURMS</name>
<feature type="compositionally biased region" description="Basic and acidic residues" evidence="2">
    <location>
        <begin position="297"/>
        <end position="312"/>
    </location>
</feature>
<dbReference type="Gene3D" id="3.30.750.24">
    <property type="entry name" value="STAS domain"/>
    <property type="match status" value="1"/>
</dbReference>
<sequence length="312" mass="34456">MASETTTTASLLQDEFEKILSAWMKAQAKEGVKRTDLVSAKETERQSRDLLTALARSSQTAATDASFDFANPGWDPVRDAIEEITESRTQRGVTPSEMGWFIASLKQPLFDHLAADLAEKPKQMSAELWNTTRMVDQIVLQAIESLVSKREAVIERQREEMTEVSAPVVKIWDRIVTVPLIGTLDSFRAQTVMENLLDAIVQWEAEVAIIDITGVSTVDTLVAQHLLKTAAAVRLMGAHCVICGIRPKIAQTVVNLGVELPNITTRVDLQSGLAYAFERIGVSPKGAVTGGSLGWNHPDRHDHRLRHRGDPR</sequence>
<proteinExistence type="predicted"/>
<feature type="region of interest" description="Disordered" evidence="2">
    <location>
        <begin position="291"/>
        <end position="312"/>
    </location>
</feature>
<evidence type="ECO:0000256" key="1">
    <source>
        <dbReference type="ARBA" id="ARBA00022553"/>
    </source>
</evidence>
<dbReference type="InterPro" id="IPR025751">
    <property type="entry name" value="RsbRD_N_dom"/>
</dbReference>
<dbReference type="RefSeq" id="WP_009211199.1">
    <property type="nucleotide sequence ID" value="NZ_BBWP01000006.1"/>
</dbReference>
<evidence type="ECO:0000313" key="5">
    <source>
        <dbReference type="Proteomes" id="UP000000321"/>
    </source>
</evidence>
<accession>Q1YEZ5</accession>
<dbReference type="Pfam" id="PF01740">
    <property type="entry name" value="STAS"/>
    <property type="match status" value="1"/>
</dbReference>
<dbReference type="Proteomes" id="UP000000321">
    <property type="component" value="Unassembled WGS sequence"/>
</dbReference>
<dbReference type="InterPro" id="IPR002645">
    <property type="entry name" value="STAS_dom"/>
</dbReference>
<organism evidence="4 5">
    <name type="scientific">Aurantimonas manganoxydans (strain ATCC BAA-1229 / DSM 21871 / SI85-9A1)</name>
    <dbReference type="NCBI Taxonomy" id="287752"/>
    <lineage>
        <taxon>Bacteria</taxon>
        <taxon>Pseudomonadati</taxon>
        <taxon>Pseudomonadota</taxon>
        <taxon>Alphaproteobacteria</taxon>
        <taxon>Hyphomicrobiales</taxon>
        <taxon>Aurantimonadaceae</taxon>
        <taxon>Aurantimonas</taxon>
    </lineage>
</organism>
<dbReference type="EMBL" id="AAPJ01000007">
    <property type="protein sequence ID" value="EAS48750.1"/>
    <property type="molecule type" value="Genomic_DNA"/>
</dbReference>